<evidence type="ECO:0000256" key="1">
    <source>
        <dbReference type="SAM" id="MobiDB-lite"/>
    </source>
</evidence>
<organism evidence="2 3">
    <name type="scientific">Actinomadura yumaensis</name>
    <dbReference type="NCBI Taxonomy" id="111807"/>
    <lineage>
        <taxon>Bacteria</taxon>
        <taxon>Bacillati</taxon>
        <taxon>Actinomycetota</taxon>
        <taxon>Actinomycetes</taxon>
        <taxon>Streptosporangiales</taxon>
        <taxon>Thermomonosporaceae</taxon>
        <taxon>Actinomadura</taxon>
    </lineage>
</organism>
<gene>
    <name evidence="2" type="ORF">ACFQKB_47090</name>
</gene>
<dbReference type="RefSeq" id="WP_160825255.1">
    <property type="nucleotide sequence ID" value="NZ_JBHSXE010000001.1"/>
</dbReference>
<sequence length="92" mass="9335">MSNAQDIPPAQNRPTGRFAGNLAEPGMVPAQSAGEAGMAGVPSVGPPGKEVDPALVGLIAWLPPAGGTLSRAAIDRWTEAARAILTLAYTED</sequence>
<keyword evidence="3" id="KW-1185">Reference proteome</keyword>
<comment type="caution">
    <text evidence="2">The sequence shown here is derived from an EMBL/GenBank/DDBJ whole genome shotgun (WGS) entry which is preliminary data.</text>
</comment>
<accession>A0ABW2D042</accession>
<proteinExistence type="predicted"/>
<protein>
    <submittedName>
        <fullName evidence="2">Uncharacterized protein</fullName>
    </submittedName>
</protein>
<dbReference type="Proteomes" id="UP001596380">
    <property type="component" value="Unassembled WGS sequence"/>
</dbReference>
<reference evidence="3" key="1">
    <citation type="journal article" date="2019" name="Int. J. Syst. Evol. Microbiol.">
        <title>The Global Catalogue of Microorganisms (GCM) 10K type strain sequencing project: providing services to taxonomists for standard genome sequencing and annotation.</title>
        <authorList>
            <consortium name="The Broad Institute Genomics Platform"/>
            <consortium name="The Broad Institute Genome Sequencing Center for Infectious Disease"/>
            <person name="Wu L."/>
            <person name="Ma J."/>
        </authorList>
    </citation>
    <scope>NUCLEOTIDE SEQUENCE [LARGE SCALE GENOMIC DNA]</scope>
    <source>
        <strain evidence="3">JCM 3369</strain>
    </source>
</reference>
<dbReference type="EMBL" id="JBHSXS010000089">
    <property type="protein sequence ID" value="MFC6887401.1"/>
    <property type="molecule type" value="Genomic_DNA"/>
</dbReference>
<evidence type="ECO:0000313" key="2">
    <source>
        <dbReference type="EMBL" id="MFC6887401.1"/>
    </source>
</evidence>
<evidence type="ECO:0000313" key="3">
    <source>
        <dbReference type="Proteomes" id="UP001596380"/>
    </source>
</evidence>
<name>A0ABW2D042_9ACTN</name>
<feature type="region of interest" description="Disordered" evidence="1">
    <location>
        <begin position="1"/>
        <end position="45"/>
    </location>
</feature>